<organism evidence="5 6">
    <name type="scientific">Adiantum capillus-veneris</name>
    <name type="common">Maidenhair fern</name>
    <dbReference type="NCBI Taxonomy" id="13818"/>
    <lineage>
        <taxon>Eukaryota</taxon>
        <taxon>Viridiplantae</taxon>
        <taxon>Streptophyta</taxon>
        <taxon>Embryophyta</taxon>
        <taxon>Tracheophyta</taxon>
        <taxon>Polypodiopsida</taxon>
        <taxon>Polypodiidae</taxon>
        <taxon>Polypodiales</taxon>
        <taxon>Pteridineae</taxon>
        <taxon>Pteridaceae</taxon>
        <taxon>Vittarioideae</taxon>
        <taxon>Adiantum</taxon>
    </lineage>
</organism>
<keyword evidence="2" id="KW-0238">DNA-binding</keyword>
<dbReference type="GO" id="GO:0003677">
    <property type="term" value="F:DNA binding"/>
    <property type="evidence" value="ECO:0007669"/>
    <property type="project" value="UniProtKB-KW"/>
</dbReference>
<protein>
    <recommendedName>
        <fullName evidence="4">BZIP domain-containing protein</fullName>
    </recommendedName>
</protein>
<keyword evidence="3" id="KW-0539">Nucleus</keyword>
<name>A0A9D4VBF3_ADICA</name>
<gene>
    <name evidence="5" type="ORF">GOP47_0003022</name>
</gene>
<dbReference type="FunFam" id="1.20.5.170:FF:000036">
    <property type="entry name" value="ABSCISIC ACID-INSENSITIVE 5-like protein 2"/>
    <property type="match status" value="1"/>
</dbReference>
<dbReference type="PANTHER" id="PTHR22952">
    <property type="entry name" value="CAMP-RESPONSE ELEMENT BINDING PROTEIN-RELATED"/>
    <property type="match status" value="1"/>
</dbReference>
<evidence type="ECO:0000256" key="3">
    <source>
        <dbReference type="ARBA" id="ARBA00023242"/>
    </source>
</evidence>
<dbReference type="Pfam" id="PF00170">
    <property type="entry name" value="bZIP_1"/>
    <property type="match status" value="1"/>
</dbReference>
<dbReference type="OrthoDB" id="644067at2759"/>
<evidence type="ECO:0000256" key="2">
    <source>
        <dbReference type="ARBA" id="ARBA00023125"/>
    </source>
</evidence>
<evidence type="ECO:0000313" key="5">
    <source>
        <dbReference type="EMBL" id="KAI5083279.1"/>
    </source>
</evidence>
<comment type="subcellular location">
    <subcellularLocation>
        <location evidence="1">Nucleus</location>
    </subcellularLocation>
</comment>
<dbReference type="EMBL" id="JABFUD020000002">
    <property type="protein sequence ID" value="KAI5083279.1"/>
    <property type="molecule type" value="Genomic_DNA"/>
</dbReference>
<feature type="domain" description="BZIP" evidence="4">
    <location>
        <begin position="284"/>
        <end position="329"/>
    </location>
</feature>
<dbReference type="SUPFAM" id="SSF57959">
    <property type="entry name" value="Leucine zipper domain"/>
    <property type="match status" value="1"/>
</dbReference>
<evidence type="ECO:0000256" key="1">
    <source>
        <dbReference type="ARBA" id="ARBA00004123"/>
    </source>
</evidence>
<sequence length="398" mass="44052">MVMQTMLSSAPNGSSASDLARQPSIYSLTLEEIQNAINEPGKTFGSMNMDEFLKNLWTAEESQAMVAAMASSTENTNLAQQPSLQRLNSLSLPPALSRKTVEDVWKEIQRQSPADLMDGQRQQPQQQKRQVTLGEMTLEDFLVRAGAFREDADANSQLANGGNTTCLYSAGMPSASVVSNNLPPAMDPLTSSSLPTEWMNFPSHHQHQQMLQQAEAAAAAVKRGLAPPPLMPPSGNSLYDGLVDNSGLGQEPLAGTLALSPAISEYGMHSRKRYTSEVVIEKTVERRQKRMIKNRESAARSRARKQAYTVELEAEVTKLKEENARLKQQQALESRVPETRHSQQMEIRVLRRVQSCSKSMHIEVSEGDPKLRLNILQIVVGIVYNSQSLKAWCTFKIS</sequence>
<dbReference type="PROSITE" id="PS00036">
    <property type="entry name" value="BZIP_BASIC"/>
    <property type="match status" value="1"/>
</dbReference>
<proteinExistence type="predicted"/>
<evidence type="ECO:0000259" key="4">
    <source>
        <dbReference type="PROSITE" id="PS50217"/>
    </source>
</evidence>
<dbReference type="Gene3D" id="1.20.5.170">
    <property type="match status" value="1"/>
</dbReference>
<dbReference type="GO" id="GO:0003700">
    <property type="term" value="F:DNA-binding transcription factor activity"/>
    <property type="evidence" value="ECO:0007669"/>
    <property type="project" value="InterPro"/>
</dbReference>
<keyword evidence="6" id="KW-1185">Reference proteome</keyword>
<dbReference type="PROSITE" id="PS50217">
    <property type="entry name" value="BZIP"/>
    <property type="match status" value="1"/>
</dbReference>
<comment type="caution">
    <text evidence="5">The sequence shown here is derived from an EMBL/GenBank/DDBJ whole genome shotgun (WGS) entry which is preliminary data.</text>
</comment>
<dbReference type="InterPro" id="IPR046347">
    <property type="entry name" value="bZIP_sf"/>
</dbReference>
<dbReference type="InterPro" id="IPR004827">
    <property type="entry name" value="bZIP"/>
</dbReference>
<dbReference type="Proteomes" id="UP000886520">
    <property type="component" value="Chromosome 3"/>
</dbReference>
<dbReference type="GO" id="GO:0045893">
    <property type="term" value="P:positive regulation of DNA-templated transcription"/>
    <property type="evidence" value="ECO:0007669"/>
    <property type="project" value="InterPro"/>
</dbReference>
<dbReference type="CDD" id="cd14707">
    <property type="entry name" value="bZIP_plant_BZIP46"/>
    <property type="match status" value="1"/>
</dbReference>
<reference evidence="5" key="1">
    <citation type="submission" date="2021-01" db="EMBL/GenBank/DDBJ databases">
        <title>Adiantum capillus-veneris genome.</title>
        <authorList>
            <person name="Fang Y."/>
            <person name="Liao Q."/>
        </authorList>
    </citation>
    <scope>NUCLEOTIDE SEQUENCE</scope>
    <source>
        <strain evidence="5">H3</strain>
        <tissue evidence="5">Leaf</tissue>
    </source>
</reference>
<dbReference type="PANTHER" id="PTHR22952:SF175">
    <property type="entry name" value="PROTEIN ABSCISIC ACID-INSENSITIVE 5"/>
    <property type="match status" value="1"/>
</dbReference>
<dbReference type="SMART" id="SM00338">
    <property type="entry name" value="BRLZ"/>
    <property type="match status" value="1"/>
</dbReference>
<accession>A0A9D4VBF3</accession>
<dbReference type="GO" id="GO:0005634">
    <property type="term" value="C:nucleus"/>
    <property type="evidence" value="ECO:0007669"/>
    <property type="project" value="UniProtKB-SubCell"/>
</dbReference>
<dbReference type="InterPro" id="IPR043452">
    <property type="entry name" value="BZIP46-like"/>
</dbReference>
<evidence type="ECO:0000313" key="6">
    <source>
        <dbReference type="Proteomes" id="UP000886520"/>
    </source>
</evidence>
<dbReference type="AlphaFoldDB" id="A0A9D4VBF3"/>